<name>A0ACB9H5B7_CICIN</name>
<proteinExistence type="predicted"/>
<dbReference type="EMBL" id="CM042009">
    <property type="protein sequence ID" value="KAI3790927.1"/>
    <property type="molecule type" value="Genomic_DNA"/>
</dbReference>
<dbReference type="Proteomes" id="UP001055811">
    <property type="component" value="Linkage Group LG01"/>
</dbReference>
<gene>
    <name evidence="1" type="ORF">L2E82_04364</name>
</gene>
<accession>A0ACB9H5B7</accession>
<reference evidence="2" key="1">
    <citation type="journal article" date="2022" name="Mol. Ecol. Resour.">
        <title>The genomes of chicory, endive, great burdock and yacon provide insights into Asteraceae palaeo-polyploidization history and plant inulin production.</title>
        <authorList>
            <person name="Fan W."/>
            <person name="Wang S."/>
            <person name="Wang H."/>
            <person name="Wang A."/>
            <person name="Jiang F."/>
            <person name="Liu H."/>
            <person name="Zhao H."/>
            <person name="Xu D."/>
            <person name="Zhang Y."/>
        </authorList>
    </citation>
    <scope>NUCLEOTIDE SEQUENCE [LARGE SCALE GENOMIC DNA]</scope>
    <source>
        <strain evidence="2">cv. Punajuju</strain>
    </source>
</reference>
<evidence type="ECO:0000313" key="2">
    <source>
        <dbReference type="Proteomes" id="UP001055811"/>
    </source>
</evidence>
<keyword evidence="2" id="KW-1185">Reference proteome</keyword>
<evidence type="ECO:0000313" key="1">
    <source>
        <dbReference type="EMBL" id="KAI3790927.1"/>
    </source>
</evidence>
<sequence>MGIEPSTLKKESCKPCCWTNMLLASPTTLDKSQPGKGFWFFHSQTSRVCLPLIAFQPVPSSASRCNDPSLGNIVWFFVRLSYLACATPSSSTGNMVNCY</sequence>
<comment type="caution">
    <text evidence="1">The sequence shown here is derived from an EMBL/GenBank/DDBJ whole genome shotgun (WGS) entry which is preliminary data.</text>
</comment>
<organism evidence="1 2">
    <name type="scientific">Cichorium intybus</name>
    <name type="common">Chicory</name>
    <dbReference type="NCBI Taxonomy" id="13427"/>
    <lineage>
        <taxon>Eukaryota</taxon>
        <taxon>Viridiplantae</taxon>
        <taxon>Streptophyta</taxon>
        <taxon>Embryophyta</taxon>
        <taxon>Tracheophyta</taxon>
        <taxon>Spermatophyta</taxon>
        <taxon>Magnoliopsida</taxon>
        <taxon>eudicotyledons</taxon>
        <taxon>Gunneridae</taxon>
        <taxon>Pentapetalae</taxon>
        <taxon>asterids</taxon>
        <taxon>campanulids</taxon>
        <taxon>Asterales</taxon>
        <taxon>Asteraceae</taxon>
        <taxon>Cichorioideae</taxon>
        <taxon>Cichorieae</taxon>
        <taxon>Cichoriinae</taxon>
        <taxon>Cichorium</taxon>
    </lineage>
</organism>
<reference evidence="1 2" key="2">
    <citation type="journal article" date="2022" name="Mol. Ecol. Resour.">
        <title>The genomes of chicory, endive, great burdock and yacon provide insights into Asteraceae paleo-polyploidization history and plant inulin production.</title>
        <authorList>
            <person name="Fan W."/>
            <person name="Wang S."/>
            <person name="Wang H."/>
            <person name="Wang A."/>
            <person name="Jiang F."/>
            <person name="Liu H."/>
            <person name="Zhao H."/>
            <person name="Xu D."/>
            <person name="Zhang Y."/>
        </authorList>
    </citation>
    <scope>NUCLEOTIDE SEQUENCE [LARGE SCALE GENOMIC DNA]</scope>
    <source>
        <strain evidence="2">cv. Punajuju</strain>
        <tissue evidence="1">Leaves</tissue>
    </source>
</reference>
<protein>
    <submittedName>
        <fullName evidence="1">Uncharacterized protein</fullName>
    </submittedName>
</protein>